<keyword evidence="2" id="KW-1185">Reference proteome</keyword>
<proteinExistence type="predicted"/>
<accession>A0ACB9MQR0</accession>
<reference evidence="2" key="1">
    <citation type="journal article" date="2023" name="Front. Plant Sci.">
        <title>Chromosomal-level genome assembly of Melastoma candidum provides insights into trichome evolution.</title>
        <authorList>
            <person name="Zhong Y."/>
            <person name="Wu W."/>
            <person name="Sun C."/>
            <person name="Zou P."/>
            <person name="Liu Y."/>
            <person name="Dai S."/>
            <person name="Zhou R."/>
        </authorList>
    </citation>
    <scope>NUCLEOTIDE SEQUENCE [LARGE SCALE GENOMIC DNA]</scope>
</reference>
<organism evidence="1 2">
    <name type="scientific">Melastoma candidum</name>
    <dbReference type="NCBI Taxonomy" id="119954"/>
    <lineage>
        <taxon>Eukaryota</taxon>
        <taxon>Viridiplantae</taxon>
        <taxon>Streptophyta</taxon>
        <taxon>Embryophyta</taxon>
        <taxon>Tracheophyta</taxon>
        <taxon>Spermatophyta</taxon>
        <taxon>Magnoliopsida</taxon>
        <taxon>eudicotyledons</taxon>
        <taxon>Gunneridae</taxon>
        <taxon>Pentapetalae</taxon>
        <taxon>rosids</taxon>
        <taxon>malvids</taxon>
        <taxon>Myrtales</taxon>
        <taxon>Melastomataceae</taxon>
        <taxon>Melastomatoideae</taxon>
        <taxon>Melastomateae</taxon>
        <taxon>Melastoma</taxon>
    </lineage>
</organism>
<evidence type="ECO:0000313" key="1">
    <source>
        <dbReference type="EMBL" id="KAI4325774.1"/>
    </source>
</evidence>
<sequence length="352" mass="39619">MDKPTFVLGLMSICCFGCSKKLREIMVVFEPFRRLHKLARESLQVGQLYFDLTEFVRKGMLGVLSVGPIPTHVAFIMDGNRRYAKKYKLDKFDGHRAGFMNLIAMVSYCFEMGVKYVTAYAFSIDNFRRRPDEVKCLMDLMLEKIDELLKEGSAVYKYGVRLLFIGNLNLLPDDVRSAAEKAMKLTACHTKAFLLICVAYTSTDEIAHAIELSCKDKIQEVITEDSGDVIDEGNKEKETKGTDEGGDRDSGDSGSTITTLGDQEEASTGATRAVTVADIERNMYMAVAPGLDVMIRTSGETRLSNFLLWQTWGSPLYAPKALWPELGLLDLVWAVVKYQRSYSYLQKQMKMS</sequence>
<gene>
    <name evidence="1" type="ORF">MLD38_031141</name>
</gene>
<name>A0ACB9MQR0_9MYRT</name>
<protein>
    <submittedName>
        <fullName evidence="1">Uncharacterized protein</fullName>
    </submittedName>
</protein>
<comment type="caution">
    <text evidence="1">The sequence shown here is derived from an EMBL/GenBank/DDBJ whole genome shotgun (WGS) entry which is preliminary data.</text>
</comment>
<dbReference type="Proteomes" id="UP001057402">
    <property type="component" value="Chromosome 9"/>
</dbReference>
<dbReference type="EMBL" id="CM042888">
    <property type="protein sequence ID" value="KAI4325774.1"/>
    <property type="molecule type" value="Genomic_DNA"/>
</dbReference>
<evidence type="ECO:0000313" key="2">
    <source>
        <dbReference type="Proteomes" id="UP001057402"/>
    </source>
</evidence>